<dbReference type="EMBL" id="JAHCVK010000011">
    <property type="protein sequence ID" value="MBT0654555.1"/>
    <property type="molecule type" value="Genomic_DNA"/>
</dbReference>
<evidence type="ECO:0000256" key="2">
    <source>
        <dbReference type="ARBA" id="ARBA00022840"/>
    </source>
</evidence>
<dbReference type="Gene3D" id="3.40.50.300">
    <property type="entry name" value="P-loop containing nucleotide triphosphate hydrolases"/>
    <property type="match status" value="1"/>
</dbReference>
<gene>
    <name evidence="4" type="ORF">KI810_16000</name>
</gene>
<reference evidence="4 5" key="1">
    <citation type="submission" date="2021-05" db="EMBL/GenBank/DDBJ databases">
        <title>The draft genome of Geobacter luticola JCM 17780.</title>
        <authorList>
            <person name="Xu Z."/>
            <person name="Masuda Y."/>
            <person name="Itoh H."/>
            <person name="Senoo K."/>
        </authorList>
    </citation>
    <scope>NUCLEOTIDE SEQUENCE [LARGE SCALE GENOMIC DNA]</scope>
    <source>
        <strain evidence="4 5">JCM 17780</strain>
    </source>
</reference>
<organism evidence="4 5">
    <name type="scientific">Geomobilimonas luticola</name>
    <dbReference type="NCBI Taxonomy" id="1114878"/>
    <lineage>
        <taxon>Bacteria</taxon>
        <taxon>Pseudomonadati</taxon>
        <taxon>Thermodesulfobacteriota</taxon>
        <taxon>Desulfuromonadia</taxon>
        <taxon>Geobacterales</taxon>
        <taxon>Geobacteraceae</taxon>
        <taxon>Geomobilimonas</taxon>
    </lineage>
</organism>
<dbReference type="InterPro" id="IPR003439">
    <property type="entry name" value="ABC_transporter-like_ATP-bd"/>
</dbReference>
<evidence type="ECO:0000259" key="3">
    <source>
        <dbReference type="PROSITE" id="PS50893"/>
    </source>
</evidence>
<name>A0ABS5SGR7_9BACT</name>
<accession>A0ABS5SGR7</accession>
<dbReference type="GO" id="GO:0005524">
    <property type="term" value="F:ATP binding"/>
    <property type="evidence" value="ECO:0007669"/>
    <property type="project" value="UniProtKB-KW"/>
</dbReference>
<evidence type="ECO:0000256" key="1">
    <source>
        <dbReference type="ARBA" id="ARBA00022741"/>
    </source>
</evidence>
<dbReference type="PROSITE" id="PS50893">
    <property type="entry name" value="ABC_TRANSPORTER_2"/>
    <property type="match status" value="1"/>
</dbReference>
<proteinExistence type="predicted"/>
<dbReference type="InterPro" id="IPR027417">
    <property type="entry name" value="P-loop_NTPase"/>
</dbReference>
<dbReference type="SUPFAM" id="SSF52540">
    <property type="entry name" value="P-loop containing nucleoside triphosphate hydrolases"/>
    <property type="match status" value="1"/>
</dbReference>
<dbReference type="PANTHER" id="PTHR43038:SF3">
    <property type="entry name" value="ABC TRANSPORTER G FAMILY MEMBER 20 ISOFORM X1"/>
    <property type="match status" value="1"/>
</dbReference>
<dbReference type="Proteomes" id="UP000756860">
    <property type="component" value="Unassembled WGS sequence"/>
</dbReference>
<keyword evidence="1" id="KW-0547">Nucleotide-binding</keyword>
<keyword evidence="5" id="KW-1185">Reference proteome</keyword>
<evidence type="ECO:0000313" key="5">
    <source>
        <dbReference type="Proteomes" id="UP000756860"/>
    </source>
</evidence>
<dbReference type="InterPro" id="IPR017871">
    <property type="entry name" value="ABC_transporter-like_CS"/>
</dbReference>
<dbReference type="PANTHER" id="PTHR43038">
    <property type="entry name" value="ATP-BINDING CASSETTE, SUB-FAMILY H, MEMBER 1"/>
    <property type="match status" value="1"/>
</dbReference>
<sequence>MNGTETGYAVTLTDLSKRFGDFVAVDRLNLQVGRGEIFGFLGPNGAGKSTTIRMLCGILPPSGGSGTVAGFDIGKDAEEIKKNIGYMSQKFSLYEDLTVEENIDFYSGIYRIPAIKKRERKEWVIEMAGLREHRSSRTAILSGGWKQRLALGCAILHEPPIIFLDEPTSGVDPISRRNFWDLIYHLAGQGVTVFVTTHYMDEAEYCDRLGLIYRGELIALGTPEELKTHQMTEEIVELFCDHPQDAMGLIEELPGVRHAALFGRGLHVVVERAAAAVPAIERKLADAGYTAVQPERIIPSLEDVFVSLIEARDRQEAPQGEFSR</sequence>
<dbReference type="PROSITE" id="PS00211">
    <property type="entry name" value="ABC_TRANSPORTER_1"/>
    <property type="match status" value="1"/>
</dbReference>
<feature type="domain" description="ABC transporter" evidence="3">
    <location>
        <begin position="10"/>
        <end position="239"/>
    </location>
</feature>
<dbReference type="Pfam" id="PF00005">
    <property type="entry name" value="ABC_tran"/>
    <property type="match status" value="1"/>
</dbReference>
<dbReference type="RefSeq" id="WP_214176563.1">
    <property type="nucleotide sequence ID" value="NZ_JAHCVK010000011.1"/>
</dbReference>
<dbReference type="CDD" id="cd03230">
    <property type="entry name" value="ABC_DR_subfamily_A"/>
    <property type="match status" value="1"/>
</dbReference>
<comment type="caution">
    <text evidence="4">The sequence shown here is derived from an EMBL/GenBank/DDBJ whole genome shotgun (WGS) entry which is preliminary data.</text>
</comment>
<evidence type="ECO:0000313" key="4">
    <source>
        <dbReference type="EMBL" id="MBT0654555.1"/>
    </source>
</evidence>
<dbReference type="InterPro" id="IPR003593">
    <property type="entry name" value="AAA+_ATPase"/>
</dbReference>
<keyword evidence="2 4" id="KW-0067">ATP-binding</keyword>
<protein>
    <submittedName>
        <fullName evidence="4">ABC transporter ATP-binding protein</fullName>
    </submittedName>
</protein>
<dbReference type="SMART" id="SM00382">
    <property type="entry name" value="AAA"/>
    <property type="match status" value="1"/>
</dbReference>